<dbReference type="EMBL" id="JAPUUL010001660">
    <property type="protein sequence ID" value="KAJ8126868.1"/>
    <property type="molecule type" value="Genomic_DNA"/>
</dbReference>
<proteinExistence type="predicted"/>
<gene>
    <name evidence="1" type="ORF">O1611_g6770</name>
</gene>
<accession>A0ACC2JHZ5</accession>
<evidence type="ECO:0000313" key="1">
    <source>
        <dbReference type="EMBL" id="KAJ8126868.1"/>
    </source>
</evidence>
<organism evidence="1 2">
    <name type="scientific">Lasiodiplodia mahajangana</name>
    <dbReference type="NCBI Taxonomy" id="1108764"/>
    <lineage>
        <taxon>Eukaryota</taxon>
        <taxon>Fungi</taxon>
        <taxon>Dikarya</taxon>
        <taxon>Ascomycota</taxon>
        <taxon>Pezizomycotina</taxon>
        <taxon>Dothideomycetes</taxon>
        <taxon>Dothideomycetes incertae sedis</taxon>
        <taxon>Botryosphaeriales</taxon>
        <taxon>Botryosphaeriaceae</taxon>
        <taxon>Lasiodiplodia</taxon>
    </lineage>
</organism>
<comment type="caution">
    <text evidence="1">The sequence shown here is derived from an EMBL/GenBank/DDBJ whole genome shotgun (WGS) entry which is preliminary data.</text>
</comment>
<reference evidence="1" key="1">
    <citation type="submission" date="2022-12" db="EMBL/GenBank/DDBJ databases">
        <title>Genome Sequence of Lasiodiplodia mahajangana.</title>
        <authorList>
            <person name="Buettner E."/>
        </authorList>
    </citation>
    <scope>NUCLEOTIDE SEQUENCE</scope>
    <source>
        <strain evidence="1">VT137</strain>
    </source>
</reference>
<protein>
    <submittedName>
        <fullName evidence="1">Uncharacterized protein</fullName>
    </submittedName>
</protein>
<keyword evidence="2" id="KW-1185">Reference proteome</keyword>
<dbReference type="Proteomes" id="UP001153332">
    <property type="component" value="Unassembled WGS sequence"/>
</dbReference>
<name>A0ACC2JHZ5_9PEZI</name>
<sequence length="121" mass="13493">MWTITIGKAKQAAARFFPDIEPLDIGDTTRLACLAFLVLHREKALSEVRSSNEDVQGLVLQLVDDALDTYERVGYFTTSYVPKSRVATQGRKALMGAQVKTLRLTGWTSEAYTEIIRAGRI</sequence>
<evidence type="ECO:0000313" key="2">
    <source>
        <dbReference type="Proteomes" id="UP001153332"/>
    </source>
</evidence>